<dbReference type="GO" id="GO:0005829">
    <property type="term" value="C:cytosol"/>
    <property type="evidence" value="ECO:0007669"/>
    <property type="project" value="TreeGrafter"/>
</dbReference>
<dbReference type="SUPFAM" id="SSF55298">
    <property type="entry name" value="YjgF-like"/>
    <property type="match status" value="1"/>
</dbReference>
<accession>A0A5B9E8L0</accession>
<dbReference type="Pfam" id="PF01042">
    <property type="entry name" value="Ribonuc_L-PSP"/>
    <property type="match status" value="1"/>
</dbReference>
<keyword evidence="2" id="KW-0732">Signal</keyword>
<dbReference type="GO" id="GO:0019239">
    <property type="term" value="F:deaminase activity"/>
    <property type="evidence" value="ECO:0007669"/>
    <property type="project" value="TreeGrafter"/>
</dbReference>
<dbReference type="PANTHER" id="PTHR11803">
    <property type="entry name" value="2-IMINOBUTANOATE/2-IMINOPROPANOATE DEAMINASE RIDA"/>
    <property type="match status" value="1"/>
</dbReference>
<evidence type="ECO:0000256" key="2">
    <source>
        <dbReference type="SAM" id="SignalP"/>
    </source>
</evidence>
<comment type="similarity">
    <text evidence="1">Belongs to the RutC family.</text>
</comment>
<protein>
    <submittedName>
        <fullName evidence="3">RidA family protein</fullName>
    </submittedName>
</protein>
<evidence type="ECO:0000256" key="1">
    <source>
        <dbReference type="ARBA" id="ARBA00010552"/>
    </source>
</evidence>
<dbReference type="Proteomes" id="UP000321820">
    <property type="component" value="Chromosome"/>
</dbReference>
<evidence type="ECO:0000313" key="3">
    <source>
        <dbReference type="EMBL" id="QEE28129.1"/>
    </source>
</evidence>
<dbReference type="Gene3D" id="3.30.1330.40">
    <property type="entry name" value="RutC-like"/>
    <property type="match status" value="1"/>
</dbReference>
<sequence length="162" mass="17199">MNAVNFLRGATPSLLFCLALSSSASGQAKTKSPVEFHNSPALAPSPGYSQSAVVTSGKLIFLSGQVGADKSGHIAKDDFNAQAKQAFENLKTILAENGAAPANLVKVNYYVVGLNTDRLKSLRAIRDQYIDVQHPPVSTLAGVKDLFREECLIEIEAVAVVP</sequence>
<evidence type="ECO:0000313" key="4">
    <source>
        <dbReference type="Proteomes" id="UP000321820"/>
    </source>
</evidence>
<reference evidence="3 4" key="1">
    <citation type="submission" date="2019-08" db="EMBL/GenBank/DDBJ databases">
        <title>Complete genome sequence of Terriglobus albidus strain ORNL.</title>
        <authorList>
            <person name="Podar M."/>
        </authorList>
    </citation>
    <scope>NUCLEOTIDE SEQUENCE [LARGE SCALE GENOMIC DNA]</scope>
    <source>
        <strain evidence="3 4">ORNL</strain>
    </source>
</reference>
<dbReference type="OrthoDB" id="9803101at2"/>
<dbReference type="InterPro" id="IPR006175">
    <property type="entry name" value="YjgF/YER057c/UK114"/>
</dbReference>
<name>A0A5B9E8L0_9BACT</name>
<organism evidence="3 4">
    <name type="scientific">Terriglobus albidus</name>
    <dbReference type="NCBI Taxonomy" id="1592106"/>
    <lineage>
        <taxon>Bacteria</taxon>
        <taxon>Pseudomonadati</taxon>
        <taxon>Acidobacteriota</taxon>
        <taxon>Terriglobia</taxon>
        <taxon>Terriglobales</taxon>
        <taxon>Acidobacteriaceae</taxon>
        <taxon>Terriglobus</taxon>
    </lineage>
</organism>
<feature type="chain" id="PRO_5022843338" evidence="2">
    <location>
        <begin position="29"/>
        <end position="162"/>
    </location>
</feature>
<dbReference type="AlphaFoldDB" id="A0A5B9E8L0"/>
<dbReference type="KEGG" id="talb:FTW19_09065"/>
<dbReference type="CDD" id="cd00448">
    <property type="entry name" value="YjgF_YER057c_UK114_family"/>
    <property type="match status" value="1"/>
</dbReference>
<dbReference type="EMBL" id="CP042806">
    <property type="protein sequence ID" value="QEE28129.1"/>
    <property type="molecule type" value="Genomic_DNA"/>
</dbReference>
<proteinExistence type="inferred from homology"/>
<dbReference type="PANTHER" id="PTHR11803:SF58">
    <property type="entry name" value="PROTEIN HMF1-RELATED"/>
    <property type="match status" value="1"/>
</dbReference>
<keyword evidence="4" id="KW-1185">Reference proteome</keyword>
<dbReference type="InterPro" id="IPR035959">
    <property type="entry name" value="RutC-like_sf"/>
</dbReference>
<dbReference type="RefSeq" id="WP_147647321.1">
    <property type="nucleotide sequence ID" value="NZ_CP042806.1"/>
</dbReference>
<feature type="signal peptide" evidence="2">
    <location>
        <begin position="1"/>
        <end position="28"/>
    </location>
</feature>
<gene>
    <name evidence="3" type="ORF">FTW19_09065</name>
</gene>